<dbReference type="SUPFAM" id="SSF56524">
    <property type="entry name" value="Oxidoreductase molybdopterin-binding domain"/>
    <property type="match status" value="1"/>
</dbReference>
<comment type="caution">
    <text evidence="2">The sequence shown here is derived from an EMBL/GenBank/DDBJ whole genome shotgun (WGS) entry which is preliminary data.</text>
</comment>
<dbReference type="Pfam" id="PF00174">
    <property type="entry name" value="Oxidored_molyb"/>
    <property type="match status" value="1"/>
</dbReference>
<evidence type="ECO:0000313" key="3">
    <source>
        <dbReference type="Proteomes" id="UP000568106"/>
    </source>
</evidence>
<evidence type="ECO:0000259" key="1">
    <source>
        <dbReference type="Pfam" id="PF00174"/>
    </source>
</evidence>
<sequence length="252" mass="27282">MTPISRRKLITSGLAATAGVSGLAVASHLSRRFGLIPPDCAGPYGLGTTLTYAAQRLITTHSLARQFPRGMISKMPFANAIAPPNADFKAHQANGFANWKLAVDGMVAHPTSFSLSDLRSMALSSQITEVACEEGWSYIAEWIGTPLIDVLHSAGILPQSRYIVYHSIEGDWWDSIDMADALHPQTLLTWGMNDGDLPVSFGGPLRLRVPRQLGYKSVKFIQRITATDSLKGFGKGLGSSEPEFGYAWYAGI</sequence>
<dbReference type="Gene3D" id="3.90.420.10">
    <property type="entry name" value="Oxidoreductase, molybdopterin-binding domain"/>
    <property type="match status" value="1"/>
</dbReference>
<dbReference type="EMBL" id="JACHDY010000001">
    <property type="protein sequence ID" value="MBB5316110.1"/>
    <property type="molecule type" value="Genomic_DNA"/>
</dbReference>
<name>A0A7W8IH26_9BACT</name>
<feature type="domain" description="Oxidoreductase molybdopterin-binding" evidence="1">
    <location>
        <begin position="97"/>
        <end position="228"/>
    </location>
</feature>
<dbReference type="AlphaFoldDB" id="A0A7W8IH26"/>
<reference evidence="2" key="1">
    <citation type="submission" date="2020-08" db="EMBL/GenBank/DDBJ databases">
        <title>Genomic Encyclopedia of Type Strains, Phase IV (KMG-V): Genome sequencing to study the core and pangenomes of soil and plant-associated prokaryotes.</title>
        <authorList>
            <person name="Whitman W."/>
        </authorList>
    </citation>
    <scope>NUCLEOTIDE SEQUENCE [LARGE SCALE GENOMIC DNA]</scope>
    <source>
        <strain evidence="2">M8UP27</strain>
    </source>
</reference>
<evidence type="ECO:0000313" key="2">
    <source>
        <dbReference type="EMBL" id="MBB5316110.1"/>
    </source>
</evidence>
<keyword evidence="3" id="KW-1185">Reference proteome</keyword>
<dbReference type="InterPro" id="IPR000572">
    <property type="entry name" value="OxRdtase_Mopterin-bd_dom"/>
</dbReference>
<dbReference type="Proteomes" id="UP000568106">
    <property type="component" value="Unassembled WGS sequence"/>
</dbReference>
<gene>
    <name evidence="2" type="ORF">HDF09_000760</name>
</gene>
<dbReference type="InterPro" id="IPR036374">
    <property type="entry name" value="OxRdtase_Mopterin-bd_sf"/>
</dbReference>
<protein>
    <submittedName>
        <fullName evidence="2">DMSO/TMAO reductase YedYZ molybdopterin-dependent catalytic subunit</fullName>
    </submittedName>
</protein>
<accession>A0A7W8IH26</accession>
<organism evidence="2 3">
    <name type="scientific">Tunturiibacter empetritectus</name>
    <dbReference type="NCBI Taxonomy" id="3069691"/>
    <lineage>
        <taxon>Bacteria</taxon>
        <taxon>Pseudomonadati</taxon>
        <taxon>Acidobacteriota</taxon>
        <taxon>Terriglobia</taxon>
        <taxon>Terriglobales</taxon>
        <taxon>Acidobacteriaceae</taxon>
        <taxon>Tunturiibacter</taxon>
    </lineage>
</organism>
<dbReference type="PANTHER" id="PTHR43032">
    <property type="entry name" value="PROTEIN-METHIONINE-SULFOXIDE REDUCTASE"/>
    <property type="match status" value="1"/>
</dbReference>
<proteinExistence type="predicted"/>